<gene>
    <name evidence="5" type="primary">nemA</name>
    <name evidence="5" type="ORF">hbim_00969</name>
</gene>
<accession>A0AAI8TR48</accession>
<dbReference type="InterPro" id="IPR013785">
    <property type="entry name" value="Aldolase_TIM"/>
</dbReference>
<evidence type="ECO:0000313" key="5">
    <source>
        <dbReference type="EMBL" id="BDY27052.1"/>
    </source>
</evidence>
<dbReference type="CDD" id="cd02933">
    <property type="entry name" value="OYE_like_FMN"/>
    <property type="match status" value="1"/>
</dbReference>
<evidence type="ECO:0000256" key="1">
    <source>
        <dbReference type="ARBA" id="ARBA00001917"/>
    </source>
</evidence>
<dbReference type="InterPro" id="IPR001155">
    <property type="entry name" value="OxRdtase_FMN_N"/>
</dbReference>
<dbReference type="FunFam" id="3.20.20.70:FF:000059">
    <property type="entry name" value="N-ethylmaleimide reductase, FMN-linked"/>
    <property type="match status" value="1"/>
</dbReference>
<comment type="cofactor">
    <cofactor evidence="1">
        <name>FMN</name>
        <dbReference type="ChEBI" id="CHEBI:58210"/>
    </cofactor>
</comment>
<dbReference type="PANTHER" id="PTHR22893">
    <property type="entry name" value="NADH OXIDOREDUCTASE-RELATED"/>
    <property type="match status" value="1"/>
</dbReference>
<evidence type="ECO:0000256" key="2">
    <source>
        <dbReference type="ARBA" id="ARBA00005979"/>
    </source>
</evidence>
<evidence type="ECO:0000313" key="6">
    <source>
        <dbReference type="Proteomes" id="UP001241092"/>
    </source>
</evidence>
<dbReference type="AlphaFoldDB" id="A0AAI8TR48"/>
<dbReference type="Proteomes" id="UP001241092">
    <property type="component" value="Chromosome"/>
</dbReference>
<dbReference type="EMBL" id="AP027452">
    <property type="protein sequence ID" value="BDY27052.1"/>
    <property type="molecule type" value="Genomic_DNA"/>
</dbReference>
<dbReference type="GO" id="GO:0016628">
    <property type="term" value="F:oxidoreductase activity, acting on the CH-CH group of donors, NAD or NADP as acceptor"/>
    <property type="evidence" value="ECO:0007669"/>
    <property type="project" value="UniProtKB-ARBA"/>
</dbReference>
<dbReference type="EC" id="1.3.1.-" evidence="5"/>
<feature type="domain" description="NADH:flavin oxidoreductase/NADH oxidase N-terminal" evidence="4">
    <location>
        <begin position="22"/>
        <end position="346"/>
    </location>
</feature>
<dbReference type="Pfam" id="PF00724">
    <property type="entry name" value="Oxidored_FMN"/>
    <property type="match status" value="1"/>
</dbReference>
<keyword evidence="3 5" id="KW-0560">Oxidoreductase</keyword>
<comment type="similarity">
    <text evidence="2">Belongs to the NADH:flavin oxidoreductase/NADH oxidase family.</text>
</comment>
<sequence>MIWVPRMLTAGVTYALPADAALLKPIQVGDTLATNRLFMAPLTRSRADADGTPSDLAAEYYSQRAGAGIIISEATAVSRTANGAYLNTPGMYTDGHERRWAEIAQAVHAEGGKMFVQLWHVGRMAHPEISGVESVAPSAIAANTVTHTPTGKKPLPVPRALGIEEIPAIVADFRAAARRAVDAGMDGVEIHGANGYLLHQFASDVVNQRTDAYGGSAENRARLTAEVVEAVVDEIGPGRVGLRISPGNHAGDMHENDTVSVYEALLNRIAPLGIAYLHVLIDPGAHTFGVLRALWSGTFVLNTGRDTGTDFSQLEGYAEWGAISAAAVGRTFLANPDLIDRLVLGAELNEPDVSTFYAPGPVGYIDYPTLSEVAEPRSA</sequence>
<dbReference type="GO" id="GO:0010181">
    <property type="term" value="F:FMN binding"/>
    <property type="evidence" value="ECO:0007669"/>
    <property type="project" value="InterPro"/>
</dbReference>
<name>A0AAI8TR48_MYCME</name>
<organism evidence="5 6">
    <name type="scientific">Mycolicibacterium mageritense</name>
    <name type="common">Mycobacterium mageritense</name>
    <dbReference type="NCBI Taxonomy" id="53462"/>
    <lineage>
        <taxon>Bacteria</taxon>
        <taxon>Bacillati</taxon>
        <taxon>Actinomycetota</taxon>
        <taxon>Actinomycetes</taxon>
        <taxon>Mycobacteriales</taxon>
        <taxon>Mycobacteriaceae</taxon>
        <taxon>Mycolicibacterium</taxon>
    </lineage>
</organism>
<dbReference type="InterPro" id="IPR045247">
    <property type="entry name" value="Oye-like"/>
</dbReference>
<dbReference type="GO" id="GO:0005829">
    <property type="term" value="C:cytosol"/>
    <property type="evidence" value="ECO:0007669"/>
    <property type="project" value="TreeGrafter"/>
</dbReference>
<dbReference type="PANTHER" id="PTHR22893:SF91">
    <property type="entry name" value="NADPH DEHYDROGENASE 2-RELATED"/>
    <property type="match status" value="1"/>
</dbReference>
<dbReference type="SUPFAM" id="SSF51395">
    <property type="entry name" value="FMN-linked oxidoreductases"/>
    <property type="match status" value="1"/>
</dbReference>
<reference evidence="5" key="1">
    <citation type="submission" date="2023-03" db="EMBL/GenBank/DDBJ databases">
        <title>Draft genome sequence of a Mycolicibacterium mageritense strain H4_3_1 isolated from a hybrid biological-inorganic system reactor.</title>
        <authorList>
            <person name="Feng X."/>
            <person name="Kazama D."/>
            <person name="Sato K."/>
            <person name="Kobayashi H."/>
        </authorList>
    </citation>
    <scope>NUCLEOTIDE SEQUENCE</scope>
    <source>
        <strain evidence="5">H4_3_1</strain>
    </source>
</reference>
<evidence type="ECO:0000256" key="3">
    <source>
        <dbReference type="ARBA" id="ARBA00023002"/>
    </source>
</evidence>
<dbReference type="Gene3D" id="3.20.20.70">
    <property type="entry name" value="Aldolase class I"/>
    <property type="match status" value="1"/>
</dbReference>
<proteinExistence type="inferred from homology"/>
<protein>
    <submittedName>
        <fullName evidence="5">N-ethylmaleimide reductase</fullName>
        <ecNumber evidence="5">1.3.1.-</ecNumber>
    </submittedName>
</protein>
<evidence type="ECO:0000259" key="4">
    <source>
        <dbReference type="Pfam" id="PF00724"/>
    </source>
</evidence>